<proteinExistence type="predicted"/>
<dbReference type="PATRIC" id="fig|1434110.4.peg.1130"/>
<dbReference type="EMBL" id="CP009516">
    <property type="protein sequence ID" value="AKB77390.1"/>
    <property type="molecule type" value="Genomic_DNA"/>
</dbReference>
<keyword evidence="8" id="KW-1185">Reference proteome</keyword>
<sequence length="431" mass="48349">MFSISGYLKEWFNTTKYILTQPRDFFKEMPTSGSFKEPLNFMIFTIFIASLLSTPIIMLTFADYLSEMDLSCIILVTAGAFVFSLFVMAISVPLNAFTYHILLMICGANGNFKTTLRVFCYYLSASVFILPSIGIMMLILHIAEKNGLEGGLFDIVSIVFLMAVVILFTYYAFYILFVGFSEAHRMSMKRVIFALVGIPLVINIIIAAIPMAMVFSSGFSTEACGQSTENTLPFDHEYTDTSHVESNITASYGSIPVVDGYYTPEDKWQETQEVNFTSEDVEYTIAAKHDSENLYILIKWEGDPVWQNSMDIHFEQDGNSHDHNLSTGRDDYKYNGAKVYGPGNFADAHYSGGAREEENGMVAGNYSDGFWVQEWVVPLRSADPGDINVEQLPAELGFAVLDWGSGIATGRWPARAWPYEPETWGNLEIVE</sequence>
<evidence type="ECO:0000256" key="5">
    <source>
        <dbReference type="SAM" id="Phobius"/>
    </source>
</evidence>
<reference evidence="7 8" key="1">
    <citation type="submission" date="2014-07" db="EMBL/GenBank/DDBJ databases">
        <title>Methanogenic archaea and the global carbon cycle.</title>
        <authorList>
            <person name="Henriksen J.R."/>
            <person name="Luke J."/>
            <person name="Reinhart S."/>
            <person name="Benedict M.N."/>
            <person name="Youngblut N.D."/>
            <person name="Metcalf M.E."/>
            <person name="Whitaker R.J."/>
            <person name="Metcalf W.W."/>
        </authorList>
    </citation>
    <scope>NUCLEOTIDE SEQUENCE [LARGE SCALE GENOMIC DNA]</scope>
    <source>
        <strain evidence="7 8">HB-1</strain>
    </source>
</reference>
<feature type="transmembrane region" description="Helical" evidence="5">
    <location>
        <begin position="155"/>
        <end position="180"/>
    </location>
</feature>
<dbReference type="KEGG" id="mhor:MSHOH_0907"/>
<feature type="transmembrane region" description="Helical" evidence="5">
    <location>
        <begin position="192"/>
        <end position="215"/>
    </location>
</feature>
<evidence type="ECO:0000256" key="2">
    <source>
        <dbReference type="ARBA" id="ARBA00022692"/>
    </source>
</evidence>
<dbReference type="OrthoDB" id="382018at2157"/>
<dbReference type="GeneID" id="24830072"/>
<dbReference type="SUPFAM" id="SSF49344">
    <property type="entry name" value="CBD9-like"/>
    <property type="match status" value="1"/>
</dbReference>
<dbReference type="GO" id="GO:0016020">
    <property type="term" value="C:membrane"/>
    <property type="evidence" value="ECO:0007669"/>
    <property type="project" value="UniProtKB-SubCell"/>
</dbReference>
<dbReference type="Pfam" id="PF04893">
    <property type="entry name" value="Yip1"/>
    <property type="match status" value="1"/>
</dbReference>
<dbReference type="AlphaFoldDB" id="A0A0E3WU57"/>
<dbReference type="InterPro" id="IPR006977">
    <property type="entry name" value="Yip1_dom"/>
</dbReference>
<keyword evidence="3 5" id="KW-1133">Transmembrane helix</keyword>
<organism evidence="7 8">
    <name type="scientific">Methanosarcina horonobensis HB-1 = JCM 15518</name>
    <dbReference type="NCBI Taxonomy" id="1434110"/>
    <lineage>
        <taxon>Archaea</taxon>
        <taxon>Methanobacteriati</taxon>
        <taxon>Methanobacteriota</taxon>
        <taxon>Stenosarchaea group</taxon>
        <taxon>Methanomicrobia</taxon>
        <taxon>Methanosarcinales</taxon>
        <taxon>Methanosarcinaceae</taxon>
        <taxon>Methanosarcina</taxon>
    </lineage>
</organism>
<feature type="domain" description="Yip1" evidence="6">
    <location>
        <begin position="17"/>
        <end position="207"/>
    </location>
</feature>
<feature type="transmembrane region" description="Helical" evidence="5">
    <location>
        <begin position="119"/>
        <end position="143"/>
    </location>
</feature>
<evidence type="ECO:0000256" key="4">
    <source>
        <dbReference type="ARBA" id="ARBA00023136"/>
    </source>
</evidence>
<dbReference type="HOGENOM" id="CLU_635557_0_0_2"/>
<feature type="transmembrane region" description="Helical" evidence="5">
    <location>
        <begin position="39"/>
        <end position="58"/>
    </location>
</feature>
<dbReference type="Proteomes" id="UP000033101">
    <property type="component" value="Chromosome"/>
</dbReference>
<evidence type="ECO:0000259" key="6">
    <source>
        <dbReference type="Pfam" id="PF04893"/>
    </source>
</evidence>
<evidence type="ECO:0000313" key="8">
    <source>
        <dbReference type="Proteomes" id="UP000033101"/>
    </source>
</evidence>
<accession>A0A0E3WU57</accession>
<keyword evidence="2 5" id="KW-0812">Transmembrane</keyword>
<dbReference type="RefSeq" id="WP_048137810.1">
    <property type="nucleotide sequence ID" value="NZ_CP009516.1"/>
</dbReference>
<feature type="transmembrane region" description="Helical" evidence="5">
    <location>
        <begin position="70"/>
        <end position="90"/>
    </location>
</feature>
<evidence type="ECO:0000256" key="1">
    <source>
        <dbReference type="ARBA" id="ARBA00004141"/>
    </source>
</evidence>
<comment type="subcellular location">
    <subcellularLocation>
        <location evidence="1">Membrane</location>
        <topology evidence="1">Multi-pass membrane protein</topology>
    </subcellularLocation>
</comment>
<keyword evidence="4 5" id="KW-0472">Membrane</keyword>
<evidence type="ECO:0000256" key="3">
    <source>
        <dbReference type="ARBA" id="ARBA00022989"/>
    </source>
</evidence>
<name>A0A0E3WU57_9EURY</name>
<protein>
    <recommendedName>
        <fullName evidence="6">Yip1 domain-containing protein</fullName>
    </recommendedName>
</protein>
<evidence type="ECO:0000313" key="7">
    <source>
        <dbReference type="EMBL" id="AKB77390.1"/>
    </source>
</evidence>
<gene>
    <name evidence="7" type="ORF">MSHOH_0907</name>
</gene>